<dbReference type="Gene3D" id="3.30.9.40">
    <property type="match status" value="1"/>
</dbReference>
<keyword evidence="2" id="KW-0503">Monooxygenase</keyword>
<dbReference type="InterPro" id="IPR036188">
    <property type="entry name" value="FAD/NAD-bd_sf"/>
</dbReference>
<dbReference type="Proteomes" id="UP000383971">
    <property type="component" value="Unassembled WGS sequence"/>
</dbReference>
<evidence type="ECO:0000313" key="2">
    <source>
        <dbReference type="EMBL" id="VVD73843.1"/>
    </source>
</evidence>
<evidence type="ECO:0000259" key="1">
    <source>
        <dbReference type="Pfam" id="PF17885"/>
    </source>
</evidence>
<accession>A0A5E4SFD3</accession>
<dbReference type="SUPFAM" id="SSF51905">
    <property type="entry name" value="FAD/NAD(P)-binding domain"/>
    <property type="match status" value="1"/>
</dbReference>
<proteinExistence type="predicted"/>
<dbReference type="EMBL" id="CABPSE010000001">
    <property type="protein sequence ID" value="VVD73843.1"/>
    <property type="molecule type" value="Genomic_DNA"/>
</dbReference>
<feature type="domain" description="Styrene monooxygenase StyA putative substrate binding" evidence="1">
    <location>
        <begin position="147"/>
        <end position="259"/>
    </location>
</feature>
<dbReference type="InterPro" id="IPR041654">
    <property type="entry name" value="StyA_sbd"/>
</dbReference>
<sequence>MKKIAIIGGGQGGFHLAFGLLDRGCDVTLYTDRTPDQLLGGRIPSTAFLFNQTLDMERRLGLNFWEDVAPLGEGMLVDFREPSGKSLLTLKGRLFDKSGQAIDQRTKFARWTQEFERRGGRLILQSVSLEELDSIAAECDLTLVASGKGAINALFARDASRSVHDTPPRNLAALLLKGPQIVGDRPWSKADFRPLRFNFIFGVGEFFSLPFFTHSAGECRSFLFEARPGSAMDRFQGATDGNEMLKIAKDVIRDFAPEDASLLDDAQLTDPNAWLKGAFTPTVRHPVGHLPSGRVVMGVGDAVCLNDPIAGQGANNASRMAEHLIDAIVTHGASPHSAQWMQETFDAFWDASASYTTAFTNALLEPPGEAIMHVLGAAANHRNIADDFVACFETPRNFWPWIADLPAARRFVEARGGSDAA</sequence>
<evidence type="ECO:0000313" key="3">
    <source>
        <dbReference type="Proteomes" id="UP000383971"/>
    </source>
</evidence>
<organism evidence="2 3">
    <name type="scientific">Pandoraea communis</name>
    <dbReference type="NCBI Taxonomy" id="2508297"/>
    <lineage>
        <taxon>Bacteria</taxon>
        <taxon>Pseudomonadati</taxon>
        <taxon>Pseudomonadota</taxon>
        <taxon>Betaproteobacteria</taxon>
        <taxon>Burkholderiales</taxon>
        <taxon>Burkholderiaceae</taxon>
        <taxon>Pandoraea</taxon>
    </lineage>
</organism>
<dbReference type="Pfam" id="PF17885">
    <property type="entry name" value="Smoa_sbd"/>
    <property type="match status" value="1"/>
</dbReference>
<gene>
    <name evidence="2" type="ORF">PCO31111_00770</name>
</gene>
<keyword evidence="3" id="KW-1185">Reference proteome</keyword>
<dbReference type="GO" id="GO:0004497">
    <property type="term" value="F:monooxygenase activity"/>
    <property type="evidence" value="ECO:0007669"/>
    <property type="project" value="UniProtKB-KW"/>
</dbReference>
<protein>
    <submittedName>
        <fullName evidence="2">Putative monooxygenase subunit</fullName>
    </submittedName>
</protein>
<dbReference type="Gene3D" id="3.50.50.60">
    <property type="entry name" value="FAD/NAD(P)-binding domain"/>
    <property type="match status" value="2"/>
</dbReference>
<dbReference type="RefSeq" id="WP_150583714.1">
    <property type="nucleotide sequence ID" value="NZ_CABPSE010000001.1"/>
</dbReference>
<dbReference type="AlphaFoldDB" id="A0A5E4SFD3"/>
<reference evidence="2 3" key="1">
    <citation type="submission" date="2019-08" db="EMBL/GenBank/DDBJ databases">
        <authorList>
            <person name="Peeters C."/>
        </authorList>
    </citation>
    <scope>NUCLEOTIDE SEQUENCE [LARGE SCALE GENOMIC DNA]</scope>
    <source>
        <strain evidence="2 3">LMG 31111</strain>
    </source>
</reference>
<name>A0A5E4SFD3_9BURK</name>
<keyword evidence="2" id="KW-0560">Oxidoreductase</keyword>